<accession>A0AAU8IIQ0</accession>
<protein>
    <recommendedName>
        <fullName evidence="11">Holo-[acyl-carrier-protein] synthase</fullName>
        <shortName evidence="11">Holo-ACP synthase</shortName>
        <ecNumber evidence="11">2.7.8.7</ecNumber>
    </recommendedName>
    <alternativeName>
        <fullName evidence="11">4'-phosphopantetheinyl transferase AcpS</fullName>
    </alternativeName>
</protein>
<dbReference type="GO" id="GO:0000287">
    <property type="term" value="F:magnesium ion binding"/>
    <property type="evidence" value="ECO:0007669"/>
    <property type="project" value="UniProtKB-UniRule"/>
</dbReference>
<evidence type="ECO:0000256" key="2">
    <source>
        <dbReference type="ARBA" id="ARBA00010990"/>
    </source>
</evidence>
<evidence type="ECO:0000256" key="3">
    <source>
        <dbReference type="ARBA" id="ARBA00022490"/>
    </source>
</evidence>
<evidence type="ECO:0000256" key="1">
    <source>
        <dbReference type="ARBA" id="ARBA00001946"/>
    </source>
</evidence>
<evidence type="ECO:0000259" key="12">
    <source>
        <dbReference type="Pfam" id="PF01648"/>
    </source>
</evidence>
<dbReference type="InterPro" id="IPR002582">
    <property type="entry name" value="ACPS"/>
</dbReference>
<evidence type="ECO:0000256" key="6">
    <source>
        <dbReference type="ARBA" id="ARBA00022723"/>
    </source>
</evidence>
<reference evidence="13" key="1">
    <citation type="submission" date="2024-06" db="EMBL/GenBank/DDBJ databases">
        <authorList>
            <person name="Fan A."/>
            <person name="Zhang F.Y."/>
            <person name="Zhang L."/>
        </authorList>
    </citation>
    <scope>NUCLEOTIDE SEQUENCE</scope>
    <source>
        <strain evidence="13">Y61</strain>
    </source>
</reference>
<feature type="binding site" evidence="11">
    <location>
        <position position="8"/>
    </location>
    <ligand>
        <name>Mg(2+)</name>
        <dbReference type="ChEBI" id="CHEBI:18420"/>
    </ligand>
</feature>
<proteinExistence type="inferred from homology"/>
<keyword evidence="9 11" id="KW-0443">Lipid metabolism</keyword>
<dbReference type="GO" id="GO:0006633">
    <property type="term" value="P:fatty acid biosynthetic process"/>
    <property type="evidence" value="ECO:0007669"/>
    <property type="project" value="UniProtKB-UniRule"/>
</dbReference>
<name>A0AAU8IIQ0_9BACL</name>
<dbReference type="HAMAP" id="MF_00101">
    <property type="entry name" value="AcpS"/>
    <property type="match status" value="1"/>
</dbReference>
<keyword evidence="8 11" id="KW-0460">Magnesium</keyword>
<dbReference type="NCBIfam" id="TIGR00516">
    <property type="entry name" value="acpS"/>
    <property type="match status" value="1"/>
</dbReference>
<keyword evidence="4 11" id="KW-0444">Lipid biosynthesis</keyword>
<dbReference type="RefSeq" id="WP_353949353.1">
    <property type="nucleotide sequence ID" value="NZ_CP159510.1"/>
</dbReference>
<comment type="similarity">
    <text evidence="2">Belongs to the P-Pant transferase superfamily. Gsp/Sfp/HetI/AcpT family.</text>
</comment>
<comment type="catalytic activity">
    <reaction evidence="11">
        <text>apo-[ACP] + CoA = holo-[ACP] + adenosine 3',5'-bisphosphate + H(+)</text>
        <dbReference type="Rhea" id="RHEA:12068"/>
        <dbReference type="Rhea" id="RHEA-COMP:9685"/>
        <dbReference type="Rhea" id="RHEA-COMP:9690"/>
        <dbReference type="ChEBI" id="CHEBI:15378"/>
        <dbReference type="ChEBI" id="CHEBI:29999"/>
        <dbReference type="ChEBI" id="CHEBI:57287"/>
        <dbReference type="ChEBI" id="CHEBI:58343"/>
        <dbReference type="ChEBI" id="CHEBI:64479"/>
        <dbReference type="EC" id="2.7.8.7"/>
    </reaction>
</comment>
<dbReference type="InterPro" id="IPR008278">
    <property type="entry name" value="4-PPantetheinyl_Trfase_dom"/>
</dbReference>
<dbReference type="GO" id="GO:0008897">
    <property type="term" value="F:holo-[acyl-carrier-protein] synthase activity"/>
    <property type="evidence" value="ECO:0007669"/>
    <property type="project" value="UniProtKB-UniRule"/>
</dbReference>
<dbReference type="Pfam" id="PF01648">
    <property type="entry name" value="ACPS"/>
    <property type="match status" value="1"/>
</dbReference>
<evidence type="ECO:0000256" key="4">
    <source>
        <dbReference type="ARBA" id="ARBA00022516"/>
    </source>
</evidence>
<dbReference type="SUPFAM" id="SSF56214">
    <property type="entry name" value="4'-phosphopantetheinyl transferase"/>
    <property type="match status" value="1"/>
</dbReference>
<evidence type="ECO:0000256" key="11">
    <source>
        <dbReference type="HAMAP-Rule" id="MF_00101"/>
    </source>
</evidence>
<evidence type="ECO:0000256" key="9">
    <source>
        <dbReference type="ARBA" id="ARBA00023098"/>
    </source>
</evidence>
<dbReference type="InterPro" id="IPR050559">
    <property type="entry name" value="P-Pant_transferase_sf"/>
</dbReference>
<dbReference type="InterPro" id="IPR004568">
    <property type="entry name" value="Ppantetheine-prot_Trfase_dom"/>
</dbReference>
<dbReference type="InterPro" id="IPR037143">
    <property type="entry name" value="4-PPantetheinyl_Trfase_dom_sf"/>
</dbReference>
<comment type="function">
    <text evidence="11">Transfers the 4'-phosphopantetheine moiety from coenzyme A to a Ser of acyl-carrier-protein.</text>
</comment>
<evidence type="ECO:0000313" key="13">
    <source>
        <dbReference type="EMBL" id="XCJ18300.1"/>
    </source>
</evidence>
<comment type="cofactor">
    <cofactor evidence="1 11">
        <name>Mg(2+)</name>
        <dbReference type="ChEBI" id="CHEBI:18420"/>
    </cofactor>
</comment>
<evidence type="ECO:0000256" key="7">
    <source>
        <dbReference type="ARBA" id="ARBA00022832"/>
    </source>
</evidence>
<sequence length="126" mass="13992">MITGIGVDLTELDRIEKHTDDQAFIRRVLTPEEQSVYMKLKGSRRTEYLAGRFSAKEAYAKATGTGLGRRLSFQDLSVLNNAEGQPVIYDHRVQHKKQSIHVSITHTGQTAAAFVVIESPSGKSAY</sequence>
<keyword evidence="5 11" id="KW-0808">Transferase</keyword>
<gene>
    <name evidence="11 13" type="primary">acpS</name>
    <name evidence="13" type="ORF">ABNN70_01500</name>
</gene>
<keyword evidence="3 11" id="KW-0963">Cytoplasm</keyword>
<keyword evidence="6 11" id="KW-0479">Metal-binding</keyword>
<evidence type="ECO:0000256" key="10">
    <source>
        <dbReference type="ARBA" id="ARBA00023160"/>
    </source>
</evidence>
<feature type="binding site" evidence="11">
    <location>
        <position position="57"/>
    </location>
    <ligand>
        <name>Mg(2+)</name>
        <dbReference type="ChEBI" id="CHEBI:18420"/>
    </ligand>
</feature>
<dbReference type="NCBIfam" id="TIGR00556">
    <property type="entry name" value="pantethn_trn"/>
    <property type="match status" value="1"/>
</dbReference>
<feature type="domain" description="4'-phosphopantetheinyl transferase" evidence="12">
    <location>
        <begin position="4"/>
        <end position="102"/>
    </location>
</feature>
<evidence type="ECO:0000256" key="8">
    <source>
        <dbReference type="ARBA" id="ARBA00022842"/>
    </source>
</evidence>
<organism evidence="13">
    <name type="scientific">Sporolactobacillus sp. Y61</name>
    <dbReference type="NCBI Taxonomy" id="3160863"/>
    <lineage>
        <taxon>Bacteria</taxon>
        <taxon>Bacillati</taxon>
        <taxon>Bacillota</taxon>
        <taxon>Bacilli</taxon>
        <taxon>Bacillales</taxon>
        <taxon>Sporolactobacillaceae</taxon>
        <taxon>Sporolactobacillus</taxon>
    </lineage>
</organism>
<comment type="subcellular location">
    <subcellularLocation>
        <location evidence="11">Cytoplasm</location>
    </subcellularLocation>
</comment>
<comment type="similarity">
    <text evidence="11">Belongs to the P-Pant transferase superfamily. AcpS family.</text>
</comment>
<dbReference type="PANTHER" id="PTHR12215:SF10">
    <property type="entry name" value="L-AMINOADIPATE-SEMIALDEHYDE DEHYDROGENASE-PHOSPHOPANTETHEINYL TRANSFERASE"/>
    <property type="match status" value="1"/>
</dbReference>
<dbReference type="PANTHER" id="PTHR12215">
    <property type="entry name" value="PHOSPHOPANTETHEINE TRANSFERASE"/>
    <property type="match status" value="1"/>
</dbReference>
<dbReference type="GO" id="GO:0019878">
    <property type="term" value="P:lysine biosynthetic process via aminoadipic acid"/>
    <property type="evidence" value="ECO:0007669"/>
    <property type="project" value="TreeGrafter"/>
</dbReference>
<keyword evidence="10 11" id="KW-0275">Fatty acid biosynthesis</keyword>
<dbReference type="EC" id="2.7.8.7" evidence="11"/>
<evidence type="ECO:0000256" key="5">
    <source>
        <dbReference type="ARBA" id="ARBA00022679"/>
    </source>
</evidence>
<dbReference type="AlphaFoldDB" id="A0AAU8IIQ0"/>
<dbReference type="Gene3D" id="3.90.470.20">
    <property type="entry name" value="4'-phosphopantetheinyl transferase domain"/>
    <property type="match status" value="1"/>
</dbReference>
<dbReference type="GO" id="GO:0005829">
    <property type="term" value="C:cytosol"/>
    <property type="evidence" value="ECO:0007669"/>
    <property type="project" value="TreeGrafter"/>
</dbReference>
<dbReference type="EMBL" id="CP159510">
    <property type="protein sequence ID" value="XCJ18300.1"/>
    <property type="molecule type" value="Genomic_DNA"/>
</dbReference>
<keyword evidence="7 11" id="KW-0276">Fatty acid metabolism</keyword>